<dbReference type="EMBL" id="JAJDLA010000019">
    <property type="protein sequence ID" value="MCB8606379.1"/>
    <property type="molecule type" value="Genomic_DNA"/>
</dbReference>
<dbReference type="SUPFAM" id="SSF144010">
    <property type="entry name" value="CofE-like"/>
    <property type="match status" value="1"/>
</dbReference>
<dbReference type="RefSeq" id="WP_005387981.1">
    <property type="nucleotide sequence ID" value="NZ_AP022321.1"/>
</dbReference>
<evidence type="ECO:0000313" key="3">
    <source>
        <dbReference type="EMBL" id="MCB8606379.1"/>
    </source>
</evidence>
<gene>
    <name evidence="3" type="ORF">LJD63_08915</name>
    <name evidence="2" type="ORF">VEIT17_04260</name>
</gene>
<organism evidence="3 5">
    <name type="scientific">Veillonella nakazawae</name>
    <dbReference type="NCBI Taxonomy" id="2682456"/>
    <lineage>
        <taxon>Bacteria</taxon>
        <taxon>Bacillati</taxon>
        <taxon>Bacillota</taxon>
        <taxon>Negativicutes</taxon>
        <taxon>Veillonellales</taxon>
        <taxon>Veillonellaceae</taxon>
        <taxon>Veillonella</taxon>
    </lineage>
</organism>
<dbReference type="Pfam" id="PF01996">
    <property type="entry name" value="F420_ligase"/>
    <property type="match status" value="1"/>
</dbReference>
<dbReference type="EMBL" id="AP022321">
    <property type="protein sequence ID" value="BBU33980.1"/>
    <property type="molecule type" value="Genomic_DNA"/>
</dbReference>
<dbReference type="AlphaFoldDB" id="A0AB35HD11"/>
<keyword evidence="4" id="KW-1185">Reference proteome</keyword>
<reference evidence="3" key="2">
    <citation type="submission" date="2021-10" db="EMBL/GenBank/DDBJ databases">
        <title>Collection of gut derived symbiotic bacterial strains cultured from healthy donors.</title>
        <authorList>
            <person name="Lin H."/>
            <person name="Littmann E."/>
            <person name="Kohout C."/>
            <person name="Pamer E.G."/>
        </authorList>
    </citation>
    <scope>NUCLEOTIDE SEQUENCE</scope>
    <source>
        <strain evidence="3">DFI.4.35</strain>
    </source>
</reference>
<reference evidence="2 4" key="1">
    <citation type="journal article" date="2020" name="Int. J. Syst. Evol. Microbiol.">
        <title>Veillonella nakazawae sp. nov., an anaerobic gram-negative coccus isolated from the oral cavity of Japanese children.</title>
        <authorList>
            <person name="Mashima I."/>
            <person name="Theodorea C.F."/>
            <person name="Djais A.A."/>
            <person name="Kunihiro T."/>
            <person name="Kawamura Y."/>
            <person name="Otomo M."/>
            <person name="Saitoh M."/>
            <person name="Tamai R."/>
            <person name="Kiyoura Y."/>
        </authorList>
    </citation>
    <scope>NUCLEOTIDE SEQUENCE [LARGE SCALE GENOMIC DNA]</scope>
    <source>
        <strain evidence="2 4">T1-7</strain>
    </source>
</reference>
<dbReference type="GO" id="GO:0016874">
    <property type="term" value="F:ligase activity"/>
    <property type="evidence" value="ECO:0007669"/>
    <property type="project" value="UniProtKB-KW"/>
</dbReference>
<evidence type="ECO:0000313" key="4">
    <source>
        <dbReference type="Proteomes" id="UP000509249"/>
    </source>
</evidence>
<proteinExistence type="predicted"/>
<accession>A0AB35HD11</accession>
<name>A0AB35HD11_9FIRM</name>
<protein>
    <submittedName>
        <fullName evidence="3">Coenzyme F420-0:L-glutamate ligase</fullName>
    </submittedName>
</protein>
<dbReference type="InterPro" id="IPR002847">
    <property type="entry name" value="F420-0_gamma-glut_ligase-dom"/>
</dbReference>
<dbReference type="Proteomes" id="UP000509249">
    <property type="component" value="Chromosome"/>
</dbReference>
<dbReference type="Proteomes" id="UP001198010">
    <property type="component" value="Unassembled WGS sequence"/>
</dbReference>
<evidence type="ECO:0000259" key="1">
    <source>
        <dbReference type="Pfam" id="PF01996"/>
    </source>
</evidence>
<sequence>MAELELVCVPTRILTDNDDIVDAIVEFGGHNIGPEDIVCVAESVVAITQGRFTRPEELNVCWQARLINRFIHPDGSMASIYGMQSAMNLDGKWKVLGAFILGAIAKIFRKPGVFYAIARAASLTDDVTGTMPPFDKHIVFGPKDPDKVAEKIVSRTGCYGAVVADVNDLKRSAVLGTSRGIDGNKIAQLLIDNPFGNDSQMTPIVIIKNYASVSGK</sequence>
<evidence type="ECO:0000313" key="2">
    <source>
        <dbReference type="EMBL" id="BBU33980.1"/>
    </source>
</evidence>
<keyword evidence="3" id="KW-0436">Ligase</keyword>
<feature type="domain" description="Coenzyme F420:L-glutamate ligase-like" evidence="1">
    <location>
        <begin position="11"/>
        <end position="185"/>
    </location>
</feature>
<evidence type="ECO:0000313" key="5">
    <source>
        <dbReference type="Proteomes" id="UP001198010"/>
    </source>
</evidence>
<dbReference type="Gene3D" id="3.30.1330.100">
    <property type="entry name" value="CofE-like"/>
    <property type="match status" value="1"/>
</dbReference>